<comment type="caution">
    <text evidence="1">The sequence shown here is derived from an EMBL/GenBank/DDBJ whole genome shotgun (WGS) entry which is preliminary data.</text>
</comment>
<dbReference type="Proteomes" id="UP001163603">
    <property type="component" value="Chromosome 4"/>
</dbReference>
<name>A0ACC0YTG3_9ROSI</name>
<reference evidence="2" key="1">
    <citation type="journal article" date="2023" name="G3 (Bethesda)">
        <title>Genome assembly and association tests identify interacting loci associated with vigor, precocity, and sex in interspecific pistachio rootstocks.</title>
        <authorList>
            <person name="Palmer W."/>
            <person name="Jacygrad E."/>
            <person name="Sagayaradj S."/>
            <person name="Cavanaugh K."/>
            <person name="Han R."/>
            <person name="Bertier L."/>
            <person name="Beede B."/>
            <person name="Kafkas S."/>
            <person name="Golino D."/>
            <person name="Preece J."/>
            <person name="Michelmore R."/>
        </authorList>
    </citation>
    <scope>NUCLEOTIDE SEQUENCE [LARGE SCALE GENOMIC DNA]</scope>
</reference>
<evidence type="ECO:0000313" key="2">
    <source>
        <dbReference type="Proteomes" id="UP001163603"/>
    </source>
</evidence>
<keyword evidence="2" id="KW-1185">Reference proteome</keyword>
<accession>A0ACC0YTG3</accession>
<evidence type="ECO:0000313" key="1">
    <source>
        <dbReference type="EMBL" id="KAJ0041917.1"/>
    </source>
</evidence>
<organism evidence="1 2">
    <name type="scientific">Pistacia integerrima</name>
    <dbReference type="NCBI Taxonomy" id="434235"/>
    <lineage>
        <taxon>Eukaryota</taxon>
        <taxon>Viridiplantae</taxon>
        <taxon>Streptophyta</taxon>
        <taxon>Embryophyta</taxon>
        <taxon>Tracheophyta</taxon>
        <taxon>Spermatophyta</taxon>
        <taxon>Magnoliopsida</taxon>
        <taxon>eudicotyledons</taxon>
        <taxon>Gunneridae</taxon>
        <taxon>Pentapetalae</taxon>
        <taxon>rosids</taxon>
        <taxon>malvids</taxon>
        <taxon>Sapindales</taxon>
        <taxon>Anacardiaceae</taxon>
        <taxon>Pistacia</taxon>
    </lineage>
</organism>
<gene>
    <name evidence="1" type="ORF">Pint_18498</name>
</gene>
<protein>
    <submittedName>
        <fullName evidence="1">Uncharacterized protein</fullName>
    </submittedName>
</protein>
<proteinExistence type="predicted"/>
<dbReference type="EMBL" id="CM047739">
    <property type="protein sequence ID" value="KAJ0041917.1"/>
    <property type="molecule type" value="Genomic_DNA"/>
</dbReference>
<sequence length="96" mass="10613">MGLNDPYGVARSQILNTKPLPSLNKAYALIIREEWQRAAVAKMGPIEGAAYSAKVFKRLQGCYPANWDRRRKSGNKFKQSKATVDNVAGATTEKEA</sequence>